<feature type="transmembrane region" description="Helical" evidence="3">
    <location>
        <begin position="31"/>
        <end position="55"/>
    </location>
</feature>
<organism evidence="4 5">
    <name type="scientific">Metamycoplasma cloacale</name>
    <dbReference type="NCBI Taxonomy" id="92401"/>
    <lineage>
        <taxon>Bacteria</taxon>
        <taxon>Bacillati</taxon>
        <taxon>Mycoplasmatota</taxon>
        <taxon>Mycoplasmoidales</taxon>
        <taxon>Metamycoplasmataceae</taxon>
        <taxon>Metamycoplasma</taxon>
    </lineage>
</organism>
<sequence length="384" mass="44892">MIYLNTTTDSTTQPAPSPVAPVPSTEQTSSIPYTTFALIALFVMIASYLIVKWIINFKRSIDKTKSTLKHELVTRYVQGFNWKSSAILNIIIINVLSITVVLFGIIYLAKKYEKPLSSAALSGFYGSIAIGLLLLIIFWISYIILFINGFKDAQYHHKKDLEAELKAIKNSLNINNYDHPELIKLDIEKIKAENPLGTKVIAKFIYQYNHLQEQKLEKQYLTYLDQIFKINLFLESLEAMEKSEKQNIEKIENQENETKEVVEQKSDTELTKLEKEIIWMERADRKVTIIKEANKLEKSLSKEEIQKRYEEYLYTIRNEDPLHANVQRNSWLTYRDSDIEDLFYNPNSYVIYSIDNGQTSLELSYKNFIIYYKDLLIKKFYSTK</sequence>
<keyword evidence="3" id="KW-0472">Membrane</keyword>
<keyword evidence="1" id="KW-0175">Coiled coil</keyword>
<dbReference type="Proteomes" id="UP000249865">
    <property type="component" value="Chromosome"/>
</dbReference>
<reference evidence="5" key="1">
    <citation type="submission" date="2018-06" db="EMBL/GenBank/DDBJ databases">
        <title>Complete genome sequences of Mycoplasma anatis, M. anseris and M. cloacale type strains.</title>
        <authorList>
            <person name="Grozner D."/>
            <person name="Forro B."/>
            <person name="Sulyok K.M."/>
            <person name="Marton S."/>
            <person name="Kreizinger Z."/>
            <person name="Banyai K."/>
            <person name="Gyuranecz M."/>
        </authorList>
    </citation>
    <scope>NUCLEOTIDE SEQUENCE [LARGE SCALE GENOMIC DNA]</scope>
    <source>
        <strain evidence="5">NCTC 10199</strain>
    </source>
</reference>
<feature type="region of interest" description="Disordered" evidence="2">
    <location>
        <begin position="1"/>
        <end position="26"/>
    </location>
</feature>
<proteinExistence type="predicted"/>
<name>A0A2Z4LLX2_9BACT</name>
<feature type="coiled-coil region" evidence="1">
    <location>
        <begin position="234"/>
        <end position="271"/>
    </location>
</feature>
<gene>
    <name evidence="4" type="ORF">DK849_01690</name>
</gene>
<keyword evidence="3" id="KW-1133">Transmembrane helix</keyword>
<dbReference type="EMBL" id="CP030103">
    <property type="protein sequence ID" value="AWX42772.1"/>
    <property type="molecule type" value="Genomic_DNA"/>
</dbReference>
<protein>
    <submittedName>
        <fullName evidence="4">Uncharacterized protein</fullName>
    </submittedName>
</protein>
<keyword evidence="5" id="KW-1185">Reference proteome</keyword>
<feature type="transmembrane region" description="Helical" evidence="3">
    <location>
        <begin position="128"/>
        <end position="150"/>
    </location>
</feature>
<feature type="compositionally biased region" description="Polar residues" evidence="2">
    <location>
        <begin position="1"/>
        <end position="13"/>
    </location>
</feature>
<evidence type="ECO:0000256" key="1">
    <source>
        <dbReference type="SAM" id="Coils"/>
    </source>
</evidence>
<evidence type="ECO:0000313" key="5">
    <source>
        <dbReference type="Proteomes" id="UP000249865"/>
    </source>
</evidence>
<evidence type="ECO:0000256" key="2">
    <source>
        <dbReference type="SAM" id="MobiDB-lite"/>
    </source>
</evidence>
<dbReference type="RefSeq" id="WP_051622624.1">
    <property type="nucleotide sequence ID" value="NZ_CP030103.1"/>
</dbReference>
<dbReference type="KEGG" id="mclo:DK849_01690"/>
<dbReference type="AlphaFoldDB" id="A0A2Z4LLX2"/>
<evidence type="ECO:0000256" key="3">
    <source>
        <dbReference type="SAM" id="Phobius"/>
    </source>
</evidence>
<keyword evidence="3" id="KW-0812">Transmembrane</keyword>
<evidence type="ECO:0000313" key="4">
    <source>
        <dbReference type="EMBL" id="AWX42772.1"/>
    </source>
</evidence>
<feature type="transmembrane region" description="Helical" evidence="3">
    <location>
        <begin position="86"/>
        <end position="108"/>
    </location>
</feature>
<dbReference type="OrthoDB" id="397115at2"/>
<accession>A0A2Z4LLX2</accession>